<dbReference type="Pfam" id="PF24729">
    <property type="entry name" value="Acb2_Tad1_hairpin"/>
    <property type="match status" value="1"/>
</dbReference>
<reference evidence="4" key="1">
    <citation type="submission" date="2017-02" db="EMBL/GenBank/DDBJ databases">
        <authorList>
            <person name="Mornico D."/>
        </authorList>
    </citation>
    <scope>NUCLEOTIDE SEQUENCE [LARGE SCALE GENOMIC DNA]</scope>
</reference>
<keyword evidence="4" id="KW-1185">Reference proteome</keyword>
<dbReference type="InterPro" id="IPR056098">
    <property type="entry name" value="Acb2/Tad1_hairpin"/>
</dbReference>
<evidence type="ECO:0000313" key="4">
    <source>
        <dbReference type="Proteomes" id="UP000188169"/>
    </source>
</evidence>
<dbReference type="AlphaFoldDB" id="A0A1R4EH18"/>
<dbReference type="EMBL" id="FUGD01000107">
    <property type="protein sequence ID" value="SJM37817.1"/>
    <property type="molecule type" value="Genomic_DNA"/>
</dbReference>
<organism evidence="3 4">
    <name type="scientific">Psychrobacter pasteurii</name>
    <dbReference type="NCBI Taxonomy" id="1945520"/>
    <lineage>
        <taxon>Bacteria</taxon>
        <taxon>Pseudomonadati</taxon>
        <taxon>Pseudomonadota</taxon>
        <taxon>Gammaproteobacteria</taxon>
        <taxon>Moraxellales</taxon>
        <taxon>Moraxellaceae</taxon>
        <taxon>Psychrobacter</taxon>
    </lineage>
</organism>
<gene>
    <name evidence="3" type="ORF">A1019T_01802</name>
</gene>
<evidence type="ECO:0000259" key="2">
    <source>
        <dbReference type="Pfam" id="PF24729"/>
    </source>
</evidence>
<protein>
    <recommendedName>
        <fullName evidence="2">Acb2/Tad1 hairpin domain-containing protein</fullName>
    </recommendedName>
</protein>
<dbReference type="Proteomes" id="UP000188169">
    <property type="component" value="Unassembled WGS sequence"/>
</dbReference>
<feature type="domain" description="Acb2/Tad1 hairpin" evidence="2">
    <location>
        <begin position="6"/>
        <end position="65"/>
    </location>
</feature>
<sequence length="71" mass="7800">MSKVTGHNPLTPEQIELMNKVKAKGNELGELIDELMALDDTDKRSLATGKTNIQTGLMWLVRSVAKPSTFS</sequence>
<keyword evidence="1" id="KW-0547">Nucleotide-binding</keyword>
<evidence type="ECO:0000256" key="1">
    <source>
        <dbReference type="ARBA" id="ARBA00022741"/>
    </source>
</evidence>
<evidence type="ECO:0000313" key="3">
    <source>
        <dbReference type="EMBL" id="SJM37817.1"/>
    </source>
</evidence>
<dbReference type="RefSeq" id="WP_077449201.1">
    <property type="nucleotide sequence ID" value="NZ_FUGD01000107.1"/>
</dbReference>
<proteinExistence type="predicted"/>
<name>A0A1R4EH18_9GAMM</name>
<dbReference type="OrthoDB" id="7360772at2"/>
<dbReference type="GO" id="GO:0000166">
    <property type="term" value="F:nucleotide binding"/>
    <property type="evidence" value="ECO:0007669"/>
    <property type="project" value="UniProtKB-KW"/>
</dbReference>
<dbReference type="STRING" id="1945520.A1019T_01802"/>
<accession>A0A1R4EH18</accession>